<evidence type="ECO:0000313" key="1">
    <source>
        <dbReference type="EMBL" id="CAI5779180.1"/>
    </source>
</evidence>
<dbReference type="EMBL" id="OX395132">
    <property type="protein sequence ID" value="CAI5779180.1"/>
    <property type="molecule type" value="Genomic_DNA"/>
</dbReference>
<evidence type="ECO:0000313" key="2">
    <source>
        <dbReference type="Proteomes" id="UP001178461"/>
    </source>
</evidence>
<name>A0AA35KJ65_9SAUR</name>
<protein>
    <submittedName>
        <fullName evidence="1">Uncharacterized protein</fullName>
    </submittedName>
</protein>
<organism evidence="1 2">
    <name type="scientific">Podarcis lilfordi</name>
    <name type="common">Lilford's wall lizard</name>
    <dbReference type="NCBI Taxonomy" id="74358"/>
    <lineage>
        <taxon>Eukaryota</taxon>
        <taxon>Metazoa</taxon>
        <taxon>Chordata</taxon>
        <taxon>Craniata</taxon>
        <taxon>Vertebrata</taxon>
        <taxon>Euteleostomi</taxon>
        <taxon>Lepidosauria</taxon>
        <taxon>Squamata</taxon>
        <taxon>Bifurcata</taxon>
        <taxon>Unidentata</taxon>
        <taxon>Episquamata</taxon>
        <taxon>Laterata</taxon>
        <taxon>Lacertibaenia</taxon>
        <taxon>Lacertidae</taxon>
        <taxon>Podarcis</taxon>
    </lineage>
</organism>
<proteinExistence type="predicted"/>
<sequence length="49" mass="5345">MGFGVCGTAAGGVLHSRLKRYSDFNNKEAFMRSDSCLSNSQAEDHSSKF</sequence>
<keyword evidence="2" id="KW-1185">Reference proteome</keyword>
<dbReference type="Proteomes" id="UP001178461">
    <property type="component" value="Chromosome 7"/>
</dbReference>
<dbReference type="AlphaFoldDB" id="A0AA35KJ65"/>
<accession>A0AA35KJ65</accession>
<reference evidence="1" key="1">
    <citation type="submission" date="2022-12" db="EMBL/GenBank/DDBJ databases">
        <authorList>
            <person name="Alioto T."/>
            <person name="Alioto T."/>
            <person name="Gomez Garrido J."/>
        </authorList>
    </citation>
    <scope>NUCLEOTIDE SEQUENCE</scope>
</reference>
<gene>
    <name evidence="1" type="ORF">PODLI_1B028816</name>
</gene>